<feature type="compositionally biased region" description="Basic and acidic residues" evidence="3">
    <location>
        <begin position="221"/>
        <end position="236"/>
    </location>
</feature>
<evidence type="ECO:0000313" key="4">
    <source>
        <dbReference type="EMBL" id="KAJ8728713.1"/>
    </source>
</evidence>
<keyword evidence="5" id="KW-1185">Reference proteome</keyword>
<feature type="compositionally biased region" description="Acidic residues" evidence="3">
    <location>
        <begin position="113"/>
        <end position="126"/>
    </location>
</feature>
<evidence type="ECO:0000256" key="2">
    <source>
        <dbReference type="ARBA" id="ARBA00022553"/>
    </source>
</evidence>
<evidence type="ECO:0000313" key="5">
    <source>
        <dbReference type="Proteomes" id="UP001231518"/>
    </source>
</evidence>
<evidence type="ECO:0000256" key="3">
    <source>
        <dbReference type="SAM" id="MobiDB-lite"/>
    </source>
</evidence>
<dbReference type="PANTHER" id="PTHR12842:SF6">
    <property type="entry name" value="FI01459P"/>
    <property type="match status" value="1"/>
</dbReference>
<feature type="compositionally biased region" description="Acidic residues" evidence="3">
    <location>
        <begin position="66"/>
        <end position="76"/>
    </location>
</feature>
<proteinExistence type="inferred from homology"/>
<dbReference type="Proteomes" id="UP001231518">
    <property type="component" value="Chromosome 19"/>
</dbReference>
<gene>
    <name evidence="4" type="ORF">PYW07_006409</name>
</gene>
<dbReference type="AlphaFoldDB" id="A0AAD7YUT9"/>
<feature type="region of interest" description="Disordered" evidence="3">
    <location>
        <begin position="209"/>
        <end position="248"/>
    </location>
</feature>
<organism evidence="4 5">
    <name type="scientific">Mythimna separata</name>
    <name type="common">Oriental armyworm</name>
    <name type="synonym">Pseudaletia separata</name>
    <dbReference type="NCBI Taxonomy" id="271217"/>
    <lineage>
        <taxon>Eukaryota</taxon>
        <taxon>Metazoa</taxon>
        <taxon>Ecdysozoa</taxon>
        <taxon>Arthropoda</taxon>
        <taxon>Hexapoda</taxon>
        <taxon>Insecta</taxon>
        <taxon>Pterygota</taxon>
        <taxon>Neoptera</taxon>
        <taxon>Endopterygota</taxon>
        <taxon>Lepidoptera</taxon>
        <taxon>Glossata</taxon>
        <taxon>Ditrysia</taxon>
        <taxon>Noctuoidea</taxon>
        <taxon>Noctuidae</taxon>
        <taxon>Noctuinae</taxon>
        <taxon>Hadenini</taxon>
        <taxon>Mythimna</taxon>
    </lineage>
</organism>
<protein>
    <recommendedName>
        <fullName evidence="6">Protein FAM114A2</fullName>
    </recommendedName>
</protein>
<feature type="region of interest" description="Disordered" evidence="3">
    <location>
        <begin position="254"/>
        <end position="273"/>
    </location>
</feature>
<feature type="compositionally biased region" description="Acidic residues" evidence="3">
    <location>
        <begin position="1"/>
        <end position="12"/>
    </location>
</feature>
<name>A0AAD7YUT9_MYTSE</name>
<comment type="similarity">
    <text evidence="1">Belongs to the FAM114 family.</text>
</comment>
<feature type="compositionally biased region" description="Polar residues" evidence="3">
    <location>
        <begin position="29"/>
        <end position="48"/>
    </location>
</feature>
<keyword evidence="2" id="KW-0597">Phosphoprotein</keyword>
<dbReference type="PANTHER" id="PTHR12842">
    <property type="entry name" value="FI01459P"/>
    <property type="match status" value="1"/>
</dbReference>
<feature type="region of interest" description="Disordered" evidence="3">
    <location>
        <begin position="1"/>
        <end position="176"/>
    </location>
</feature>
<feature type="compositionally biased region" description="Basic and acidic residues" evidence="3">
    <location>
        <begin position="49"/>
        <end position="65"/>
    </location>
</feature>
<comment type="caution">
    <text evidence="4">The sequence shown here is derived from an EMBL/GenBank/DDBJ whole genome shotgun (WGS) entry which is preliminary data.</text>
</comment>
<accession>A0AAD7YUT9</accession>
<evidence type="ECO:0008006" key="6">
    <source>
        <dbReference type="Google" id="ProtNLM"/>
    </source>
</evidence>
<dbReference type="InterPro" id="IPR007998">
    <property type="entry name" value="DUF719"/>
</dbReference>
<sequence>MPTSDSEDFESADEGHASPEKKERKKRLSSSNYSDNALETEQKPSNTKIKSENVQKVVEKVKDADGWDDFDIDDGETITPEPAAKSNTPEKTKTKPENVPSIAKDSKKSQDTGWDDFDDWGTEDVSADVQKVDPPKPQPVQSKPITRQPEPNIQEVTDRLAAASTGGSSGWGWGWSVDSLLSSATAGLSSATAGISNITSQVSQGLSTVLETGIGAPDPEELARRTSKDQEARVTKPDNAQKPTAAGDKLTVVGDEQTWPNTGPNDGANAGANAGDAFQFGSLFSGVTKFVETTGTKVIHGGLDTLETIGKKTMEVLQDGDPGLAKKRALLGLGAGDKPVLSQVLREAKAKAEEDDRVREEKREAKEVHYENLFDDFEGLVHLEALEMLSKQVSMRIEERIRSVDADKRQDIKETLQQVAELCEMPEEDEDDEESPSEDLSKSDAFLERLQTATQDLGLKLQFQPLVKQYKEILDYISTVDSETPIKTLYKRGVSTLAQSTALSVEQYHKAAEMLLVKSRRSTADEADALTQMTVVLTKHISELATLFTEKLNALPSDNKEQVNTYITNLFLEAGNSSTYIQNAFQLALPILQIGAV</sequence>
<evidence type="ECO:0000256" key="1">
    <source>
        <dbReference type="ARBA" id="ARBA00006903"/>
    </source>
</evidence>
<dbReference type="Pfam" id="PF05334">
    <property type="entry name" value="DUF719"/>
    <property type="match status" value="1"/>
</dbReference>
<reference evidence="4" key="1">
    <citation type="submission" date="2023-03" db="EMBL/GenBank/DDBJ databases">
        <title>Chromosome-level genomes of two armyworms, Mythimna separata and Mythimna loreyi, provide insights into the biosynthesis and reception of sex pheromones.</title>
        <authorList>
            <person name="Zhao H."/>
        </authorList>
    </citation>
    <scope>NUCLEOTIDE SEQUENCE</scope>
    <source>
        <strain evidence="4">BeijingLab</strain>
        <tissue evidence="4">Pupa</tissue>
    </source>
</reference>
<dbReference type="EMBL" id="JARGEI010000007">
    <property type="protein sequence ID" value="KAJ8728713.1"/>
    <property type="molecule type" value="Genomic_DNA"/>
</dbReference>
<feature type="compositionally biased region" description="Basic and acidic residues" evidence="3">
    <location>
        <begin position="13"/>
        <end position="22"/>
    </location>
</feature>